<dbReference type="SMART" id="SM00388">
    <property type="entry name" value="HisKA"/>
    <property type="match status" value="1"/>
</dbReference>
<evidence type="ECO:0000256" key="1">
    <source>
        <dbReference type="ARBA" id="ARBA00000085"/>
    </source>
</evidence>
<keyword evidence="7 16" id="KW-0812">Transmembrane</keyword>
<dbReference type="InterPro" id="IPR001789">
    <property type="entry name" value="Sig_transdc_resp-reg_receiver"/>
</dbReference>
<keyword evidence="9 20" id="KW-0418">Kinase</keyword>
<feature type="transmembrane region" description="Helical" evidence="16">
    <location>
        <begin position="146"/>
        <end position="167"/>
    </location>
</feature>
<dbReference type="SUPFAM" id="SSF55781">
    <property type="entry name" value="GAF domain-like"/>
    <property type="match status" value="1"/>
</dbReference>
<dbReference type="GO" id="GO:0016301">
    <property type="term" value="F:kinase activity"/>
    <property type="evidence" value="ECO:0007669"/>
    <property type="project" value="UniProtKB-KW"/>
</dbReference>
<dbReference type="SUPFAM" id="SSF55874">
    <property type="entry name" value="ATPase domain of HSP90 chaperone/DNA topoisomerase II/histidine kinase"/>
    <property type="match status" value="1"/>
</dbReference>
<evidence type="ECO:0000259" key="17">
    <source>
        <dbReference type="PROSITE" id="PS50109"/>
    </source>
</evidence>
<proteinExistence type="predicted"/>
<evidence type="ECO:0000256" key="7">
    <source>
        <dbReference type="ARBA" id="ARBA00022692"/>
    </source>
</evidence>
<dbReference type="SMART" id="SM00387">
    <property type="entry name" value="HATPase_c"/>
    <property type="match status" value="1"/>
</dbReference>
<feature type="transmembrane region" description="Helical" evidence="16">
    <location>
        <begin position="101"/>
        <end position="126"/>
    </location>
</feature>
<dbReference type="Pfam" id="PF00072">
    <property type="entry name" value="Response_reg"/>
    <property type="match status" value="1"/>
</dbReference>
<dbReference type="InterPro" id="IPR004358">
    <property type="entry name" value="Sig_transdc_His_kin-like_C"/>
</dbReference>
<dbReference type="InterPro" id="IPR036097">
    <property type="entry name" value="HisK_dim/P_sf"/>
</dbReference>
<evidence type="ECO:0000256" key="8">
    <source>
        <dbReference type="ARBA" id="ARBA00022741"/>
    </source>
</evidence>
<dbReference type="Pfam" id="PF16927">
    <property type="entry name" value="HisKA_7TM"/>
    <property type="match status" value="1"/>
</dbReference>
<evidence type="ECO:0000259" key="18">
    <source>
        <dbReference type="PROSITE" id="PS50110"/>
    </source>
</evidence>
<dbReference type="InterPro" id="IPR029016">
    <property type="entry name" value="GAF-like_dom_sf"/>
</dbReference>
<dbReference type="EMBL" id="FNQC01000015">
    <property type="protein sequence ID" value="SDZ44732.1"/>
    <property type="molecule type" value="Genomic_DNA"/>
</dbReference>
<dbReference type="SUPFAM" id="SSF47226">
    <property type="entry name" value="Histidine-containing phosphotransfer domain, HPT domain"/>
    <property type="match status" value="1"/>
</dbReference>
<dbReference type="Pfam" id="PF13188">
    <property type="entry name" value="PAS_8"/>
    <property type="match status" value="1"/>
</dbReference>
<name>A0A1H3T3D1_9BACT</name>
<feature type="transmembrane region" description="Helical" evidence="16">
    <location>
        <begin position="6"/>
        <end position="26"/>
    </location>
</feature>
<dbReference type="PANTHER" id="PTHR45339:SF1">
    <property type="entry name" value="HYBRID SIGNAL TRANSDUCTION HISTIDINE KINASE J"/>
    <property type="match status" value="1"/>
</dbReference>
<keyword evidence="21" id="KW-1185">Reference proteome</keyword>
<dbReference type="Gene3D" id="3.30.565.10">
    <property type="entry name" value="Histidine kinase-like ATPase, C-terminal domain"/>
    <property type="match status" value="1"/>
</dbReference>
<dbReference type="EC" id="2.7.13.3" evidence="3"/>
<feature type="transmembrane region" description="Helical" evidence="16">
    <location>
        <begin position="67"/>
        <end position="89"/>
    </location>
</feature>
<evidence type="ECO:0000256" key="10">
    <source>
        <dbReference type="ARBA" id="ARBA00022840"/>
    </source>
</evidence>
<dbReference type="Pfam" id="PF00512">
    <property type="entry name" value="HisKA"/>
    <property type="match status" value="1"/>
</dbReference>
<dbReference type="InterPro" id="IPR003661">
    <property type="entry name" value="HisK_dim/P_dom"/>
</dbReference>
<keyword evidence="4" id="KW-1003">Cell membrane</keyword>
<feature type="modified residue" description="Phosphohistidine" evidence="14">
    <location>
        <position position="994"/>
    </location>
</feature>
<evidence type="ECO:0000256" key="11">
    <source>
        <dbReference type="ARBA" id="ARBA00022989"/>
    </source>
</evidence>
<dbReference type="InterPro" id="IPR036641">
    <property type="entry name" value="HPT_dom_sf"/>
</dbReference>
<dbReference type="InterPro" id="IPR003594">
    <property type="entry name" value="HATPase_dom"/>
</dbReference>
<dbReference type="PROSITE" id="PS50110">
    <property type="entry name" value="RESPONSE_REGULATORY"/>
    <property type="match status" value="1"/>
</dbReference>
<comment type="caution">
    <text evidence="20">The sequence shown here is derived from an EMBL/GenBank/DDBJ whole genome shotgun (WGS) entry which is preliminary data.</text>
</comment>
<evidence type="ECO:0000256" key="12">
    <source>
        <dbReference type="ARBA" id="ARBA00023012"/>
    </source>
</evidence>
<organism evidence="20 21">
    <name type="scientific">Rhodonellum ikkaensis</name>
    <dbReference type="NCBI Taxonomy" id="336829"/>
    <lineage>
        <taxon>Bacteria</taxon>
        <taxon>Pseudomonadati</taxon>
        <taxon>Bacteroidota</taxon>
        <taxon>Cytophagia</taxon>
        <taxon>Cytophagales</taxon>
        <taxon>Cytophagaceae</taxon>
        <taxon>Rhodonellum</taxon>
    </lineage>
</organism>
<dbReference type="PROSITE" id="PS50894">
    <property type="entry name" value="HPT"/>
    <property type="match status" value="1"/>
</dbReference>
<evidence type="ECO:0000256" key="5">
    <source>
        <dbReference type="ARBA" id="ARBA00022553"/>
    </source>
</evidence>
<accession>A0A1H3T3D1</accession>
<dbReference type="InterPro" id="IPR031621">
    <property type="entry name" value="HisKA_7TM"/>
</dbReference>
<dbReference type="Pfam" id="PF01627">
    <property type="entry name" value="Hpt"/>
    <property type="match status" value="1"/>
</dbReference>
<evidence type="ECO:0000256" key="15">
    <source>
        <dbReference type="PROSITE-ProRule" id="PRU00169"/>
    </source>
</evidence>
<dbReference type="InterPro" id="IPR005467">
    <property type="entry name" value="His_kinase_dom"/>
</dbReference>
<dbReference type="Pfam" id="PF01590">
    <property type="entry name" value="GAF"/>
    <property type="match status" value="1"/>
</dbReference>
<dbReference type="Gene3D" id="1.20.120.160">
    <property type="entry name" value="HPT domain"/>
    <property type="match status" value="1"/>
</dbReference>
<evidence type="ECO:0000256" key="9">
    <source>
        <dbReference type="ARBA" id="ARBA00022777"/>
    </source>
</evidence>
<reference evidence="20 21" key="1">
    <citation type="submission" date="2016-10" db="EMBL/GenBank/DDBJ databases">
        <authorList>
            <person name="Varghese N."/>
            <person name="Submissions S."/>
        </authorList>
    </citation>
    <scope>NUCLEOTIDE SEQUENCE [LARGE SCALE GENOMIC DNA]</scope>
    <source>
        <strain evidence="20 21">DSM 17997</strain>
    </source>
</reference>
<dbReference type="RefSeq" id="WP_019599403.1">
    <property type="nucleotide sequence ID" value="NZ_FNQC01000015.1"/>
</dbReference>
<evidence type="ECO:0000256" key="3">
    <source>
        <dbReference type="ARBA" id="ARBA00012438"/>
    </source>
</evidence>
<dbReference type="InterPro" id="IPR011006">
    <property type="entry name" value="CheY-like_superfamily"/>
</dbReference>
<keyword evidence="13 16" id="KW-0472">Membrane</keyword>
<evidence type="ECO:0000256" key="16">
    <source>
        <dbReference type="SAM" id="Phobius"/>
    </source>
</evidence>
<keyword evidence="12" id="KW-0902">Two-component regulatory system</keyword>
<protein>
    <recommendedName>
        <fullName evidence="3">histidine kinase</fullName>
        <ecNumber evidence="3">2.7.13.3</ecNumber>
    </recommendedName>
</protein>
<feature type="transmembrane region" description="Helical" evidence="16">
    <location>
        <begin position="209"/>
        <end position="230"/>
    </location>
</feature>
<evidence type="ECO:0000313" key="20">
    <source>
        <dbReference type="EMBL" id="SDZ44732.1"/>
    </source>
</evidence>
<dbReference type="Proteomes" id="UP000199663">
    <property type="component" value="Unassembled WGS sequence"/>
</dbReference>
<evidence type="ECO:0000256" key="6">
    <source>
        <dbReference type="ARBA" id="ARBA00022679"/>
    </source>
</evidence>
<dbReference type="SUPFAM" id="SSF47384">
    <property type="entry name" value="Homodimeric domain of signal transducing histidine kinase"/>
    <property type="match status" value="1"/>
</dbReference>
<feature type="domain" description="Histidine kinase" evidence="17">
    <location>
        <begin position="561"/>
        <end position="784"/>
    </location>
</feature>
<dbReference type="Pfam" id="PF02518">
    <property type="entry name" value="HATPase_c"/>
    <property type="match status" value="1"/>
</dbReference>
<keyword evidence="6" id="KW-0808">Transferase</keyword>
<evidence type="ECO:0000256" key="13">
    <source>
        <dbReference type="ARBA" id="ARBA00023136"/>
    </source>
</evidence>
<dbReference type="PROSITE" id="PS50109">
    <property type="entry name" value="HIS_KIN"/>
    <property type="match status" value="1"/>
</dbReference>
<evidence type="ECO:0000259" key="19">
    <source>
        <dbReference type="PROSITE" id="PS50894"/>
    </source>
</evidence>
<evidence type="ECO:0000256" key="4">
    <source>
        <dbReference type="ARBA" id="ARBA00022475"/>
    </source>
</evidence>
<dbReference type="InterPro" id="IPR000014">
    <property type="entry name" value="PAS"/>
</dbReference>
<keyword evidence="5 15" id="KW-0597">Phosphoprotein</keyword>
<evidence type="ECO:0000256" key="2">
    <source>
        <dbReference type="ARBA" id="ARBA00004651"/>
    </source>
</evidence>
<gene>
    <name evidence="20" type="ORF">SAMN05444412_11518</name>
</gene>
<dbReference type="InterPro" id="IPR008207">
    <property type="entry name" value="Sig_transdc_His_kin_Hpt_dom"/>
</dbReference>
<dbReference type="Gene3D" id="3.30.450.40">
    <property type="match status" value="1"/>
</dbReference>
<keyword evidence="11 16" id="KW-1133">Transmembrane helix</keyword>
<feature type="domain" description="HPt" evidence="19">
    <location>
        <begin position="955"/>
        <end position="1051"/>
    </location>
</feature>
<keyword evidence="10" id="KW-0067">ATP-binding</keyword>
<comment type="catalytic activity">
    <reaction evidence="1">
        <text>ATP + protein L-histidine = ADP + protein N-phospho-L-histidine.</text>
        <dbReference type="EC" id="2.7.13.3"/>
    </reaction>
</comment>
<dbReference type="SMART" id="SM00448">
    <property type="entry name" value="REC"/>
    <property type="match status" value="1"/>
</dbReference>
<dbReference type="InterPro" id="IPR036890">
    <property type="entry name" value="HATPase_C_sf"/>
</dbReference>
<feature type="transmembrane region" description="Helical" evidence="16">
    <location>
        <begin position="38"/>
        <end position="55"/>
    </location>
</feature>
<evidence type="ECO:0000313" key="21">
    <source>
        <dbReference type="Proteomes" id="UP000199663"/>
    </source>
</evidence>
<comment type="subcellular location">
    <subcellularLocation>
        <location evidence="2">Cell membrane</location>
        <topology evidence="2">Multi-pass membrane protein</topology>
    </subcellularLocation>
</comment>
<keyword evidence="8" id="KW-0547">Nucleotide-binding</keyword>
<dbReference type="InterPro" id="IPR003018">
    <property type="entry name" value="GAF"/>
</dbReference>
<dbReference type="PANTHER" id="PTHR45339">
    <property type="entry name" value="HYBRID SIGNAL TRANSDUCTION HISTIDINE KINASE J"/>
    <property type="match status" value="1"/>
</dbReference>
<dbReference type="CDD" id="cd17546">
    <property type="entry name" value="REC_hyHK_CKI1_RcsC-like"/>
    <property type="match status" value="1"/>
</dbReference>
<dbReference type="CDD" id="cd16922">
    <property type="entry name" value="HATPase_EvgS-ArcB-TorS-like"/>
    <property type="match status" value="1"/>
</dbReference>
<dbReference type="SUPFAM" id="SSF52172">
    <property type="entry name" value="CheY-like"/>
    <property type="match status" value="1"/>
</dbReference>
<dbReference type="Gene3D" id="3.40.50.2300">
    <property type="match status" value="1"/>
</dbReference>
<sequence length="1051" mass="118955">MAELSFNLFSIPIFFTSLLFLVLIFLSYDKENRSGEVYFCLLLFSCFVYSFLYGMELISTSEEAIVHFFQLEFFGGVFLTPLLLAFVVKYTGNSRYFKPKIWVLIFGIPVFFLIMSQTNAYHHLFFIELSTKQNAYFNAISFTPGILYWVYAIFNVVPVLFANYLLFRMLSRVPKIFSVQVTILLIGTLIPWSFHIVDLLGYSPYSMDLVPFSLGISSVIIYLGLFKYGLFKNAPVAFKTIFENLLDGVLILNNKGEIITQNQAAIQFFQKSTIYNLLTKKELLQNWPQLTPLFNLENFSEQVELHHPEENRVLSAYRENRRNQKGWDNDFHYIIIKDITVQKSAEATIRSKELALQTINTSLLRNEKMLKSIAMATKELLSNTKFNKAAQKAISILGDGAGVDRAYLFENTIHENGKITSSQRFEWSASAVAPEIDNPGLQYLPLELFGEAVDFISSNKIYQAIVSKISTDPELKELLESQEIKSILLIPIFVKEDFWGFVGFDDCVTERIWSEAEAALLISFADSISNAIERKTLELNLFKSMQQAKEASIAKSEFLANMSHEIRTPLNGVIGFSDLLMRTGLNETQKEYLKSIFQSGNLLLDLINDILDFSKIEAGKLALNPIKVNLKKMTQEALTVVQPLAEEKGLKLLLLQDLKTPKFSFLDDIRVKQILINLLSNAIKFTATGHVELAIKVKSIRLEEKLALVEFSVTDTGIGISKEKEKVIFEAFAQEDNSTTRKYGGTGLGLTISNKLLALMDSRLELETTFGKGSKFSFLLTLPYEEGEVSSEDFSNKTIESPPRPVTNNIKKGFKFLLVDDNPVNMLLAKTIVKNIVPSAILLEAKNGKLAVDLFAQNKPDMVFMDIQMPEMSGYEATENIRKLETSSRTPIIALTAGTVLGEYERCLEAGMDDYLSKPIVVSDISNMIQKYLGTTSPKEALHFLAKFDEFKTNDPAFFQELIQMSKTNLEKLNSELMHFWIEKNLNLVKQTGHSLKGLALNMDFEHLVKLASNVEKLQDLAGDETESLMFQIGSEIKQIIKSLELELINI</sequence>
<evidence type="ECO:0000256" key="14">
    <source>
        <dbReference type="PROSITE-ProRule" id="PRU00110"/>
    </source>
</evidence>
<dbReference type="CDD" id="cd00082">
    <property type="entry name" value="HisKA"/>
    <property type="match status" value="1"/>
</dbReference>
<dbReference type="Gene3D" id="1.10.287.130">
    <property type="match status" value="1"/>
</dbReference>
<dbReference type="PRINTS" id="PR00344">
    <property type="entry name" value="BCTRLSENSOR"/>
</dbReference>
<feature type="transmembrane region" description="Helical" evidence="16">
    <location>
        <begin position="179"/>
        <end position="197"/>
    </location>
</feature>
<feature type="modified residue" description="4-aspartylphosphate" evidence="15">
    <location>
        <position position="866"/>
    </location>
</feature>
<dbReference type="SMART" id="SM00065">
    <property type="entry name" value="GAF"/>
    <property type="match status" value="1"/>
</dbReference>
<feature type="domain" description="Response regulatory" evidence="18">
    <location>
        <begin position="815"/>
        <end position="933"/>
    </location>
</feature>